<reference evidence="4 5" key="1">
    <citation type="journal article" date="2011" name="Nature">
        <title>A high-resolution map of human evolutionary constraint using 29 mammals.</title>
        <authorList>
            <person name="Lindblad-Toh K."/>
            <person name="Garber M."/>
            <person name="Zuk O."/>
            <person name="Lin M.F."/>
            <person name="Parker B.J."/>
            <person name="Washietl S."/>
            <person name="Kheradpour P."/>
            <person name="Ernst J."/>
            <person name="Jordan G."/>
            <person name="Mauceli E."/>
            <person name="Ward L.D."/>
            <person name="Lowe C.B."/>
            <person name="Holloway A.K."/>
            <person name="Clamp M."/>
            <person name="Gnerre S."/>
            <person name="Alfoldi J."/>
            <person name="Beal K."/>
            <person name="Chang J."/>
            <person name="Clawson H."/>
            <person name="Cuff J."/>
            <person name="Di Palma F."/>
            <person name="Fitzgerald S."/>
            <person name="Flicek P."/>
            <person name="Guttman M."/>
            <person name="Hubisz M.J."/>
            <person name="Jaffe D.B."/>
            <person name="Jungreis I."/>
            <person name="Kent W.J."/>
            <person name="Kostka D."/>
            <person name="Lara M."/>
            <person name="Martins A.L."/>
            <person name="Massingham T."/>
            <person name="Moltke I."/>
            <person name="Raney B.J."/>
            <person name="Rasmussen M.D."/>
            <person name="Robinson J."/>
            <person name="Stark A."/>
            <person name="Vilella A.J."/>
            <person name="Wen J."/>
            <person name="Xie X."/>
            <person name="Zody M.C."/>
            <person name="Baldwin J."/>
            <person name="Bloom T."/>
            <person name="Chin C.W."/>
            <person name="Heiman D."/>
            <person name="Nicol R."/>
            <person name="Nusbaum C."/>
            <person name="Young S."/>
            <person name="Wilkinson J."/>
            <person name="Worley K.C."/>
            <person name="Kovar C.L."/>
            <person name="Muzny D.M."/>
            <person name="Gibbs R.A."/>
            <person name="Cree A."/>
            <person name="Dihn H.H."/>
            <person name="Fowler G."/>
            <person name="Jhangiani S."/>
            <person name="Joshi V."/>
            <person name="Lee S."/>
            <person name="Lewis L.R."/>
            <person name="Nazareth L.V."/>
            <person name="Okwuonu G."/>
            <person name="Santibanez J."/>
            <person name="Warren W.C."/>
            <person name="Mardis E.R."/>
            <person name="Weinstock G.M."/>
            <person name="Wilson R.K."/>
            <person name="Delehaunty K."/>
            <person name="Dooling D."/>
            <person name="Fronik C."/>
            <person name="Fulton L."/>
            <person name="Fulton B."/>
            <person name="Graves T."/>
            <person name="Minx P."/>
            <person name="Sodergren E."/>
            <person name="Birney E."/>
            <person name="Margulies E.H."/>
            <person name="Herrero J."/>
            <person name="Green E.D."/>
            <person name="Haussler D."/>
            <person name="Siepel A."/>
            <person name="Goldman N."/>
            <person name="Pollard K.S."/>
            <person name="Pedersen J.S."/>
            <person name="Lander E.S."/>
            <person name="Kellis M."/>
        </authorList>
    </citation>
    <scope>NUCLEOTIDE SEQUENCE [LARGE SCALE GENOMIC DNA]</scope>
    <source>
        <strain evidence="4 5">Thorbecke inbred</strain>
    </source>
</reference>
<dbReference type="Proteomes" id="UP000001811">
    <property type="component" value="Chromosome X"/>
</dbReference>
<proteinExistence type="predicted"/>
<keyword evidence="5" id="KW-1185">Reference proteome</keyword>
<gene>
    <name evidence="4" type="primary">LOC103351980</name>
</gene>
<evidence type="ECO:0000313" key="5">
    <source>
        <dbReference type="Proteomes" id="UP000001811"/>
    </source>
</evidence>
<dbReference type="PaxDb" id="9986-ENSOCUP00000026739"/>
<dbReference type="eggNOG" id="KOG1804">
    <property type="taxonomic scope" value="Eukaryota"/>
</dbReference>
<accession>U3KND0</accession>
<organism evidence="4 5">
    <name type="scientific">Oryctolagus cuniculus</name>
    <name type="common">Rabbit</name>
    <dbReference type="NCBI Taxonomy" id="9986"/>
    <lineage>
        <taxon>Eukaryota</taxon>
        <taxon>Metazoa</taxon>
        <taxon>Chordata</taxon>
        <taxon>Craniata</taxon>
        <taxon>Vertebrata</taxon>
        <taxon>Euteleostomi</taxon>
        <taxon>Mammalia</taxon>
        <taxon>Eutheria</taxon>
        <taxon>Euarchontoglires</taxon>
        <taxon>Glires</taxon>
        <taxon>Lagomorpha</taxon>
        <taxon>Leporidae</taxon>
        <taxon>Oryctolagus</taxon>
    </lineage>
</organism>
<evidence type="ECO:0000313" key="4">
    <source>
        <dbReference type="Ensembl" id="ENSOCUP00000026739.1"/>
    </source>
</evidence>
<keyword evidence="2" id="KW-0963">Cytoplasm</keyword>
<dbReference type="OrthoDB" id="9573766at2759"/>
<dbReference type="PANTHER" id="PTHR45418:SF1">
    <property type="entry name" value="CANCER_TESTIS ANTIGEN 55"/>
    <property type="match status" value="1"/>
</dbReference>
<dbReference type="Ensembl" id="ENSOCUT00000033692.2">
    <property type="protein sequence ID" value="ENSOCUP00000026739.1"/>
    <property type="gene ID" value="ENSOCUG00000029121.2"/>
</dbReference>
<dbReference type="GeneTree" id="ENSGT00940000164063"/>
<reference evidence="4" key="2">
    <citation type="submission" date="2025-08" db="UniProtKB">
        <authorList>
            <consortium name="Ensembl"/>
        </authorList>
    </citation>
    <scope>IDENTIFICATION</scope>
    <source>
        <strain evidence="4">Thorbecke</strain>
    </source>
</reference>
<sequence length="209" mass="23137">MQPARLQEGDLARTQGEAASADANDGFTAESAFFVTDVSERILLSAGQHVTPVVEDETSQVDADNRNIHGNRPSGSYRKVTLGCLNSLMDHAGRFNHTCFFSVDIISTDFDPYPHDCVEVTFFIQPDMQRRKVLSVKPRRHKRLCEVCITSVNGRNGVIGNSTVFILDCVKLPDGYVPRIHDVVNAVVVETVYLGYVWRAVSIIPVAPM</sequence>
<reference evidence="4" key="3">
    <citation type="submission" date="2025-09" db="UniProtKB">
        <authorList>
            <consortium name="Ensembl"/>
        </authorList>
    </citation>
    <scope>IDENTIFICATION</scope>
    <source>
        <strain evidence="4">Thorbecke</strain>
    </source>
</reference>
<protein>
    <recommendedName>
        <fullName evidence="6">Cancer/testis antigen 55</fullName>
    </recommendedName>
</protein>
<dbReference type="OMA" id="DHAGRFN"/>
<dbReference type="InParanoid" id="U3KND0"/>
<evidence type="ECO:0000256" key="3">
    <source>
        <dbReference type="SAM" id="MobiDB-lite"/>
    </source>
</evidence>
<dbReference type="PANTHER" id="PTHR45418">
    <property type="entry name" value="CANCER/TESTIS ANTIGEN 55"/>
    <property type="match status" value="1"/>
</dbReference>
<comment type="subcellular location">
    <subcellularLocation>
        <location evidence="1">Cytoplasm</location>
    </subcellularLocation>
</comment>
<evidence type="ECO:0000256" key="1">
    <source>
        <dbReference type="ARBA" id="ARBA00004496"/>
    </source>
</evidence>
<dbReference type="AlphaFoldDB" id="U3KND0"/>
<evidence type="ECO:0008006" key="6">
    <source>
        <dbReference type="Google" id="ProtNLM"/>
    </source>
</evidence>
<dbReference type="EMBL" id="AAGW02046822">
    <property type="status" value="NOT_ANNOTATED_CDS"/>
    <property type="molecule type" value="Genomic_DNA"/>
</dbReference>
<name>U3KND0_RABIT</name>
<dbReference type="HOGENOM" id="CLU_1165540_0_0_1"/>
<feature type="region of interest" description="Disordered" evidence="3">
    <location>
        <begin position="1"/>
        <end position="22"/>
    </location>
</feature>
<dbReference type="GO" id="GO:0005737">
    <property type="term" value="C:cytoplasm"/>
    <property type="evidence" value="ECO:0007669"/>
    <property type="project" value="UniProtKB-SubCell"/>
</dbReference>
<dbReference type="KEGG" id="ocu:103351980"/>
<dbReference type="GeneID" id="103351980"/>
<dbReference type="FunCoup" id="U3KND0">
    <property type="interactions" value="3"/>
</dbReference>
<evidence type="ECO:0000256" key="2">
    <source>
        <dbReference type="ARBA" id="ARBA00022490"/>
    </source>
</evidence>
<dbReference type="Bgee" id="ENSOCUG00000029121">
    <property type="expression patterns" value="Expressed in testis and 2 other cell types or tissues"/>
</dbReference>